<protein>
    <submittedName>
        <fullName evidence="3">Diguanylate cyclase</fullName>
    </submittedName>
</protein>
<dbReference type="Gene3D" id="3.30.70.270">
    <property type="match status" value="1"/>
</dbReference>
<dbReference type="CDD" id="cd01949">
    <property type="entry name" value="GGDEF"/>
    <property type="match status" value="1"/>
</dbReference>
<feature type="transmembrane region" description="Helical" evidence="1">
    <location>
        <begin position="6"/>
        <end position="26"/>
    </location>
</feature>
<dbReference type="InterPro" id="IPR000160">
    <property type="entry name" value="GGDEF_dom"/>
</dbReference>
<dbReference type="PANTHER" id="PTHR45138:SF9">
    <property type="entry name" value="DIGUANYLATE CYCLASE DGCM-RELATED"/>
    <property type="match status" value="1"/>
</dbReference>
<evidence type="ECO:0000313" key="3">
    <source>
        <dbReference type="EMBL" id="QHA00974.1"/>
    </source>
</evidence>
<feature type="domain" description="GGDEF" evidence="2">
    <location>
        <begin position="249"/>
        <end position="385"/>
    </location>
</feature>
<proteinExistence type="predicted"/>
<dbReference type="PANTHER" id="PTHR45138">
    <property type="entry name" value="REGULATORY COMPONENTS OF SENSORY TRANSDUCTION SYSTEM"/>
    <property type="match status" value="1"/>
</dbReference>
<name>A0A857DI56_9FIRM</name>
<feature type="transmembrane region" description="Helical" evidence="1">
    <location>
        <begin position="175"/>
        <end position="193"/>
    </location>
</feature>
<dbReference type="RefSeq" id="WP_158208342.1">
    <property type="nucleotide sequence ID" value="NZ_CP046996.1"/>
</dbReference>
<keyword evidence="1" id="KW-0472">Membrane</keyword>
<dbReference type="Pfam" id="PF00990">
    <property type="entry name" value="GGDEF"/>
    <property type="match status" value="1"/>
</dbReference>
<feature type="transmembrane region" description="Helical" evidence="1">
    <location>
        <begin position="199"/>
        <end position="216"/>
    </location>
</feature>
<evidence type="ECO:0000256" key="1">
    <source>
        <dbReference type="SAM" id="Phobius"/>
    </source>
</evidence>
<feature type="transmembrane region" description="Helical" evidence="1">
    <location>
        <begin position="72"/>
        <end position="89"/>
    </location>
</feature>
<feature type="transmembrane region" description="Helical" evidence="1">
    <location>
        <begin position="109"/>
        <end position="130"/>
    </location>
</feature>
<dbReference type="SMART" id="SM00267">
    <property type="entry name" value="GGDEF"/>
    <property type="match status" value="1"/>
</dbReference>
<accession>A0A857DI56</accession>
<dbReference type="InterPro" id="IPR043128">
    <property type="entry name" value="Rev_trsase/Diguanyl_cyclase"/>
</dbReference>
<keyword evidence="1" id="KW-0812">Transmembrane</keyword>
<evidence type="ECO:0000313" key="4">
    <source>
        <dbReference type="Proteomes" id="UP000430508"/>
    </source>
</evidence>
<dbReference type="PROSITE" id="PS50887">
    <property type="entry name" value="GGDEF"/>
    <property type="match status" value="1"/>
</dbReference>
<dbReference type="NCBIfam" id="TIGR00254">
    <property type="entry name" value="GGDEF"/>
    <property type="match status" value="1"/>
</dbReference>
<dbReference type="Proteomes" id="UP000430508">
    <property type="component" value="Chromosome"/>
</dbReference>
<dbReference type="InterPro" id="IPR050469">
    <property type="entry name" value="Diguanylate_Cyclase"/>
</dbReference>
<dbReference type="EMBL" id="CP046996">
    <property type="protein sequence ID" value="QHA00974.1"/>
    <property type="molecule type" value="Genomic_DNA"/>
</dbReference>
<dbReference type="SUPFAM" id="SSF55073">
    <property type="entry name" value="Nucleotide cyclase"/>
    <property type="match status" value="1"/>
</dbReference>
<reference evidence="3 4" key="1">
    <citation type="submission" date="2019-12" db="EMBL/GenBank/DDBJ databases">
        <title>Sequence classification of anaerobic respiratory reductive dehalogenases: First we see many, then we see few.</title>
        <authorList>
            <person name="Molenda O."/>
            <person name="Puentes Jacome L.A."/>
            <person name="Cao X."/>
            <person name="Nesbo C.L."/>
            <person name="Tang S."/>
            <person name="Morson N."/>
            <person name="Patron J."/>
            <person name="Lomheim L."/>
            <person name="Wishart D.S."/>
            <person name="Edwards E.A."/>
        </authorList>
    </citation>
    <scope>NUCLEOTIDE SEQUENCE [LARGE SCALE GENOMIC DNA]</scope>
    <source>
        <strain evidence="3 4">12DCA</strain>
    </source>
</reference>
<keyword evidence="1" id="KW-1133">Transmembrane helix</keyword>
<dbReference type="InterPro" id="IPR029787">
    <property type="entry name" value="Nucleotide_cyclase"/>
</dbReference>
<organism evidence="3 4">
    <name type="scientific">Dehalobacter restrictus</name>
    <dbReference type="NCBI Taxonomy" id="55583"/>
    <lineage>
        <taxon>Bacteria</taxon>
        <taxon>Bacillati</taxon>
        <taxon>Bacillota</taxon>
        <taxon>Clostridia</taxon>
        <taxon>Eubacteriales</taxon>
        <taxon>Desulfitobacteriaceae</taxon>
        <taxon>Dehalobacter</taxon>
    </lineage>
</organism>
<dbReference type="AlphaFoldDB" id="A0A857DI56"/>
<gene>
    <name evidence="3" type="ORF">GQ588_10180</name>
</gene>
<sequence length="385" mass="44310">MQVFLRIDINLAALVLLGVVFLIAYQSLDRQDSINKKFLTTSLVIMLELVFETLTCMINRRPELWLIPVSELMHICLFITAPLLTYSWYKFNYSWTEPDGIIFKTRRILYFIPIVINTVLTVLSPIYGFIFNIDSANVYHRGSLFLVSAVITYFYLIISLIQILKRKGKIIKQEWIPLIAFGILPIIGGILQSLFYGVLLMWSCTAFSLVIIYYFLQQRMAHLDNLTGVWTRGSFDYYISRRIHHKADNKFGLIYADLDGLKQINDQYGHSEGDKAIQTAVGLIRSVLRKTDIIARMGGDEFAVIMECDSKEALEKTIERINVSFEAYNKTSGKRYRLEGSFGTDIFDMKYASIEQFLNHVDNLMYSQKRIKKADLGGSVGFDSF</sequence>
<dbReference type="GO" id="GO:0052621">
    <property type="term" value="F:diguanylate cyclase activity"/>
    <property type="evidence" value="ECO:0007669"/>
    <property type="project" value="TreeGrafter"/>
</dbReference>
<evidence type="ECO:0000259" key="2">
    <source>
        <dbReference type="PROSITE" id="PS50887"/>
    </source>
</evidence>
<feature type="transmembrane region" description="Helical" evidence="1">
    <location>
        <begin position="142"/>
        <end position="163"/>
    </location>
</feature>